<feature type="domain" description="Xylanolytic transcriptional activator regulatory" evidence="7">
    <location>
        <begin position="895"/>
        <end position="969"/>
    </location>
</feature>
<comment type="subcellular location">
    <subcellularLocation>
        <location evidence="1">Nucleus</location>
    </subcellularLocation>
</comment>
<gene>
    <name evidence="8" type="ORF">E8E12_007756</name>
</gene>
<dbReference type="PANTHER" id="PTHR47338">
    <property type="entry name" value="ZN(II)2CYS6 TRANSCRIPTION FACTOR (EUROFUNG)-RELATED"/>
    <property type="match status" value="1"/>
</dbReference>
<dbReference type="CDD" id="cd00067">
    <property type="entry name" value="GAL4"/>
    <property type="match status" value="1"/>
</dbReference>
<comment type="caution">
    <text evidence="8">The sequence shown here is derived from an EMBL/GenBank/DDBJ whole genome shotgun (WGS) entry which is preliminary data.</text>
</comment>
<organism evidence="8 9">
    <name type="scientific">Didymella heteroderae</name>
    <dbReference type="NCBI Taxonomy" id="1769908"/>
    <lineage>
        <taxon>Eukaryota</taxon>
        <taxon>Fungi</taxon>
        <taxon>Dikarya</taxon>
        <taxon>Ascomycota</taxon>
        <taxon>Pezizomycotina</taxon>
        <taxon>Dothideomycetes</taxon>
        <taxon>Pleosporomycetidae</taxon>
        <taxon>Pleosporales</taxon>
        <taxon>Pleosporineae</taxon>
        <taxon>Didymellaceae</taxon>
        <taxon>Didymella</taxon>
    </lineage>
</organism>
<dbReference type="EMBL" id="SWKV01000032">
    <property type="protein sequence ID" value="KAF3039204.1"/>
    <property type="molecule type" value="Genomic_DNA"/>
</dbReference>
<protein>
    <recommendedName>
        <fullName evidence="7">Xylanolytic transcriptional activator regulatory domain-containing protein</fullName>
    </recommendedName>
</protein>
<dbReference type="GO" id="GO:0003677">
    <property type="term" value="F:DNA binding"/>
    <property type="evidence" value="ECO:0007669"/>
    <property type="project" value="InterPro"/>
</dbReference>
<feature type="region of interest" description="Disordered" evidence="6">
    <location>
        <begin position="1369"/>
        <end position="1455"/>
    </location>
</feature>
<feature type="compositionally biased region" description="Polar residues" evidence="6">
    <location>
        <begin position="1266"/>
        <end position="1309"/>
    </location>
</feature>
<keyword evidence="2" id="KW-0479">Metal-binding</keyword>
<dbReference type="CDD" id="cd12148">
    <property type="entry name" value="fungal_TF_MHR"/>
    <property type="match status" value="1"/>
</dbReference>
<dbReference type="GO" id="GO:0005634">
    <property type="term" value="C:nucleus"/>
    <property type="evidence" value="ECO:0007669"/>
    <property type="project" value="UniProtKB-SubCell"/>
</dbReference>
<evidence type="ECO:0000259" key="7">
    <source>
        <dbReference type="SMART" id="SM00906"/>
    </source>
</evidence>
<dbReference type="SMART" id="SM00906">
    <property type="entry name" value="Fungal_trans"/>
    <property type="match status" value="1"/>
</dbReference>
<feature type="compositionally biased region" description="Pro residues" evidence="6">
    <location>
        <begin position="1318"/>
        <end position="1330"/>
    </location>
</feature>
<keyword evidence="4" id="KW-0804">Transcription</keyword>
<evidence type="ECO:0000256" key="3">
    <source>
        <dbReference type="ARBA" id="ARBA00023015"/>
    </source>
</evidence>
<feature type="region of interest" description="Disordered" evidence="6">
    <location>
        <begin position="1240"/>
        <end position="1349"/>
    </location>
</feature>
<dbReference type="Proteomes" id="UP000758155">
    <property type="component" value="Unassembled WGS sequence"/>
</dbReference>
<dbReference type="NCBIfam" id="TIGR01093">
    <property type="entry name" value="aroD"/>
    <property type="match status" value="1"/>
</dbReference>
<feature type="compositionally biased region" description="Polar residues" evidence="6">
    <location>
        <begin position="1379"/>
        <end position="1388"/>
    </location>
</feature>
<dbReference type="Pfam" id="PF04082">
    <property type="entry name" value="Fungal_trans"/>
    <property type="match status" value="1"/>
</dbReference>
<evidence type="ECO:0000256" key="1">
    <source>
        <dbReference type="ARBA" id="ARBA00004123"/>
    </source>
</evidence>
<evidence type="ECO:0000256" key="4">
    <source>
        <dbReference type="ARBA" id="ARBA00023163"/>
    </source>
</evidence>
<dbReference type="GO" id="GO:0008270">
    <property type="term" value="F:zinc ion binding"/>
    <property type="evidence" value="ECO:0007669"/>
    <property type="project" value="InterPro"/>
</dbReference>
<dbReference type="InterPro" id="IPR007219">
    <property type="entry name" value="XnlR_reg_dom"/>
</dbReference>
<dbReference type="InterPro" id="IPR001138">
    <property type="entry name" value="Zn2Cys6_DnaBD"/>
</dbReference>
<evidence type="ECO:0000256" key="6">
    <source>
        <dbReference type="SAM" id="MobiDB-lite"/>
    </source>
</evidence>
<dbReference type="GO" id="GO:0006351">
    <property type="term" value="P:DNA-templated transcription"/>
    <property type="evidence" value="ECO:0007669"/>
    <property type="project" value="InterPro"/>
</dbReference>
<evidence type="ECO:0000256" key="2">
    <source>
        <dbReference type="ARBA" id="ARBA00022723"/>
    </source>
</evidence>
<accession>A0A9P5C160</accession>
<reference evidence="8" key="1">
    <citation type="submission" date="2019-04" db="EMBL/GenBank/DDBJ databases">
        <title>Sequencing of skin fungus with MAO and IRED activity.</title>
        <authorList>
            <person name="Marsaioli A.J."/>
            <person name="Bonatto J.M.C."/>
            <person name="Reis Junior O."/>
        </authorList>
    </citation>
    <scope>NUCLEOTIDE SEQUENCE</scope>
    <source>
        <strain evidence="8">28M1</strain>
    </source>
</reference>
<dbReference type="InterPro" id="IPR001381">
    <property type="entry name" value="DHquinase_I"/>
</dbReference>
<dbReference type="Gene3D" id="3.40.50.10860">
    <property type="entry name" value="Leucine Dehydrogenase, chain A, domain 1"/>
    <property type="match status" value="1"/>
</dbReference>
<dbReference type="InterPro" id="IPR013785">
    <property type="entry name" value="Aldolase_TIM"/>
</dbReference>
<dbReference type="PANTHER" id="PTHR47338:SF4">
    <property type="entry name" value="ZN(II)2CYS6 TRANSCRIPTION FACTOR (EUROFUNG)"/>
    <property type="match status" value="1"/>
</dbReference>
<feature type="compositionally biased region" description="Polar residues" evidence="6">
    <location>
        <begin position="1334"/>
        <end position="1349"/>
    </location>
</feature>
<evidence type="ECO:0000256" key="5">
    <source>
        <dbReference type="ARBA" id="ARBA00023242"/>
    </source>
</evidence>
<dbReference type="Pfam" id="PF01487">
    <property type="entry name" value="DHquinase_I"/>
    <property type="match status" value="1"/>
</dbReference>
<keyword evidence="5" id="KW-0539">Nucleus</keyword>
<dbReference type="GO" id="GO:0003855">
    <property type="term" value="F:3-dehydroquinate dehydratase activity"/>
    <property type="evidence" value="ECO:0007669"/>
    <property type="project" value="InterPro"/>
</dbReference>
<feature type="compositionally biased region" description="Polar residues" evidence="6">
    <location>
        <begin position="1400"/>
        <end position="1415"/>
    </location>
</feature>
<dbReference type="InterPro" id="IPR050815">
    <property type="entry name" value="TF_fung"/>
</dbReference>
<evidence type="ECO:0000313" key="9">
    <source>
        <dbReference type="Proteomes" id="UP000758155"/>
    </source>
</evidence>
<dbReference type="Gene3D" id="4.10.240.10">
    <property type="entry name" value="Zn(2)-C6 fungal-type DNA-binding domain"/>
    <property type="match status" value="1"/>
</dbReference>
<dbReference type="InterPro" id="IPR036864">
    <property type="entry name" value="Zn2-C6_fun-type_DNA-bd_sf"/>
</dbReference>
<keyword evidence="3" id="KW-0805">Transcription regulation</keyword>
<dbReference type="OrthoDB" id="197068at2759"/>
<keyword evidence="9" id="KW-1185">Reference proteome</keyword>
<dbReference type="CDD" id="cd00502">
    <property type="entry name" value="DHQase_I"/>
    <property type="match status" value="1"/>
</dbReference>
<feature type="compositionally biased region" description="Low complexity" evidence="6">
    <location>
        <begin position="1241"/>
        <end position="1251"/>
    </location>
</feature>
<dbReference type="GO" id="GO:0000981">
    <property type="term" value="F:DNA-binding transcription factor activity, RNA polymerase II-specific"/>
    <property type="evidence" value="ECO:0007669"/>
    <property type="project" value="InterPro"/>
</dbReference>
<dbReference type="SUPFAM" id="SSF51569">
    <property type="entry name" value="Aldolase"/>
    <property type="match status" value="1"/>
</dbReference>
<dbReference type="Gene3D" id="3.20.20.70">
    <property type="entry name" value="Aldolase class I"/>
    <property type="match status" value="1"/>
</dbReference>
<name>A0A9P5C160_9PLEO</name>
<proteinExistence type="predicted"/>
<evidence type="ECO:0000313" key="8">
    <source>
        <dbReference type="EMBL" id="KAF3039204.1"/>
    </source>
</evidence>
<dbReference type="Gene3D" id="3.40.50.720">
    <property type="entry name" value="NAD(P)-binding Rossmann-like Domain"/>
    <property type="match status" value="1"/>
</dbReference>
<sequence>MATMVQAESVTTHLKTPEVTIDVQEIPGAVKPSLLILHNEGEEDIVGIFADVLGQKWESTSSVEAVKAGPPETVYGLRNGAIGAQLDSWDRSRLLINTHRVDGGQELDEALTDRCDYEYLYTRTPFFRRDVSRYLSLILGQIAPHRDLAKKARTTLISTTFPDVHAALPNLDILSVGADAIEIRVDLLEEPLADGTVAKAPTKIPSLKYVGEQVMILRQRTELPIIYTTRCTNENGRFPMDDPNLFYKYLARAIQWGCEYIDVELWLPEEIRRKLAENKGCSKIISAFHDFSGTFQWTAPETQRLFERGAVYGDIVKMYALVNSMQENYELEYFRSTIQSKYPHPPFSGLNMGPTGQLSRTMNKIFTPITHPLLPMIAAPGQLSAAEINAALHTMGQVPKQDIYGIGSVRSTSQAMFFEKCFNELSLPHSFMFAPRAPKASIEHILRRPNFGGAYINPPLAASSAAYLPSLSNAARAIGQVDTVLLRPGTNSASFIGDNARWKGIRATLTRDFVPSAYSGAAALLLASNEADASASIFALKSLGIGPIYTIGFRSNGPLSTDVQPVRSVEDVKRLEQPFVIISALPAEKSLLVVPLLKHYRVDGRNGSTNGHGSAGGKPAGKVFVDLASGPRKADPLAIATSAGWTAYGISDVSAWTTVETLRQLVGQNVCYDFIKCNRTRPTCEACQVFAVPCIYDAVPKKRGPKTDVLEALLKRVDGLEKRLHSEGKSDELVEELSSAIHDAADSSKANKNSPNSQQPVDIAQNHSNANIGNQLMSPIEPSIQTPALAPDLLLDTYFARIHGKPYHILDEATTRQRLQANQLPSHLAFAIYAVSARYAPHFGGYNAAVRIGSEYARRARLELDIDEPSIEALQTLMLLAQASFQLGRGKKTFMLLSSDAATSMAFALDLHRELPQGMKVTPAEREGRRRLFWSCYLMDRFAATGSKRPSLVSDESIVLRLPSWQLHPGAMLLEGEYFPNGQNLQYMGGSGKGGQGSMGMLIGIARILGITNRYLAAGGVKGDSHFPWHSLSNLSKIRQELDIWASETQDTFTSIEALFGQPDSTILVLSKLVYHLIHCLIYRPFLPLVEIGRASSIIDWPAFVGYCVCTAGTIHVHGAHYPAREGEVFSVSAEFLSREMQQLSELRFIWAGAQHQRETLQTIYGCHTELVASLASNPMRFSPVFQLEDFFDRYPGQVFDGSHVTFTDIQVESIHESLATYNIEQRNNMYMSSGIVGNYQQQQPQQPQQPHYSNGQPKKRRRATNSKVTPQIQSAPLPTPTSANYPPTIKTSRPSDAGLSDSTSNPSPGDTRFNGPTNPPHPPFTPPPNNGTMNLPSTNNGTSNHQGLALQFSPNFSFSPLPQFASLAPSPVPRPAPLNSNNDTQISHFDPMLSMPTPYDQQPTPGAGSTSGASVHTDPDSKDPFLSLLEQLAENEVSRGGPSELDFFLSGQSG</sequence>